<dbReference type="SUPFAM" id="SSF53850">
    <property type="entry name" value="Periplasmic binding protein-like II"/>
    <property type="match status" value="1"/>
</dbReference>
<organism evidence="1 2">
    <name type="scientific">Bifidobacterium longum subsp. infantis</name>
    <dbReference type="NCBI Taxonomy" id="1682"/>
    <lineage>
        <taxon>Bacteria</taxon>
        <taxon>Bacillati</taxon>
        <taxon>Actinomycetota</taxon>
        <taxon>Actinomycetes</taxon>
        <taxon>Bifidobacteriales</taxon>
        <taxon>Bifidobacteriaceae</taxon>
        <taxon>Bifidobacterium</taxon>
    </lineage>
</organism>
<protein>
    <submittedName>
        <fullName evidence="1">Uncharacterized protein</fullName>
    </submittedName>
</protein>
<proteinExistence type="predicted"/>
<dbReference type="Proteomes" id="UP000663618">
    <property type="component" value="Chromosome"/>
</dbReference>
<reference evidence="1" key="1">
    <citation type="submission" date="2021-03" db="EMBL/GenBank/DDBJ databases">
        <title>Genome sequencing of Bifidobacterium longum subsp. infantis JCM 7009.</title>
        <authorList>
            <person name="Kim J."/>
        </authorList>
    </citation>
    <scope>NUCLEOTIDE SEQUENCE</scope>
    <source>
        <strain evidence="1">JCM 7009</strain>
    </source>
</reference>
<accession>A0AAX1LH76</accession>
<gene>
    <name evidence="1" type="ORF">BLI009_05795</name>
</gene>
<name>A0AAX1LH76_BIFLI</name>
<sequence length="147" mass="16147">MTGTKLGDDVQYDSKSGKWVIGSSGFRDSLEFMKSLYDKGYGPSVSEALDTNLQKKMQSEWFPDGKIAATVEGSWYPSSWAKGSSFEWNGHDSKMEVAAFPTQSGQEPGFVSMSGGWAVAVGSKSKNKDFPAEWDAWDIPPENHQFG</sequence>
<dbReference type="RefSeq" id="WP_193642066.1">
    <property type="nucleotide sequence ID" value="NZ_CP062951.1"/>
</dbReference>
<evidence type="ECO:0000313" key="1">
    <source>
        <dbReference type="EMBL" id="QSP96613.1"/>
    </source>
</evidence>
<evidence type="ECO:0000313" key="2">
    <source>
        <dbReference type="Proteomes" id="UP000663618"/>
    </source>
</evidence>
<dbReference type="EMBL" id="CP071248">
    <property type="protein sequence ID" value="QSP96613.1"/>
    <property type="molecule type" value="Genomic_DNA"/>
</dbReference>
<dbReference type="Gene3D" id="3.40.190.10">
    <property type="entry name" value="Periplasmic binding protein-like II"/>
    <property type="match status" value="2"/>
</dbReference>
<dbReference type="AlphaFoldDB" id="A0AAX1LH76"/>